<feature type="region of interest" description="Disordered" evidence="6">
    <location>
        <begin position="1"/>
        <end position="23"/>
    </location>
</feature>
<evidence type="ECO:0000256" key="6">
    <source>
        <dbReference type="SAM" id="MobiDB-lite"/>
    </source>
</evidence>
<keyword evidence="8" id="KW-0966">Cell projection</keyword>
<keyword evidence="3 5" id="KW-1005">Bacterial flagellum biogenesis</keyword>
<comment type="similarity">
    <text evidence="1 5">Belongs to the FlgD family.</text>
</comment>
<name>A0ABV5JKC7_9RHOB</name>
<proteinExistence type="inferred from homology"/>
<evidence type="ECO:0000256" key="1">
    <source>
        <dbReference type="ARBA" id="ARBA00010577"/>
    </source>
</evidence>
<comment type="function">
    <text evidence="4 5">Required for flagellar hook formation. May act as a scaffolding protein.</text>
</comment>
<evidence type="ECO:0000259" key="7">
    <source>
        <dbReference type="Pfam" id="PF13860"/>
    </source>
</evidence>
<feature type="domain" description="FlgD/Vpr Ig-like" evidence="7">
    <location>
        <begin position="105"/>
        <end position="170"/>
    </location>
</feature>
<dbReference type="InterPro" id="IPR025965">
    <property type="entry name" value="FlgD/Vpr_Ig-like"/>
</dbReference>
<keyword evidence="8" id="KW-0969">Cilium</keyword>
<evidence type="ECO:0000256" key="2">
    <source>
        <dbReference type="ARBA" id="ARBA00016013"/>
    </source>
</evidence>
<dbReference type="Pfam" id="PF03963">
    <property type="entry name" value="FlgD"/>
    <property type="match status" value="1"/>
</dbReference>
<dbReference type="EMBL" id="JBHMEA010000051">
    <property type="protein sequence ID" value="MFB9233844.1"/>
    <property type="molecule type" value="Genomic_DNA"/>
</dbReference>
<evidence type="ECO:0000256" key="3">
    <source>
        <dbReference type="ARBA" id="ARBA00022795"/>
    </source>
</evidence>
<evidence type="ECO:0000256" key="5">
    <source>
        <dbReference type="RuleBase" id="RU362076"/>
    </source>
</evidence>
<protein>
    <recommendedName>
        <fullName evidence="2 5">Basal-body rod modification protein FlgD</fullName>
    </recommendedName>
</protein>
<comment type="caution">
    <text evidence="8">The sequence shown here is derived from an EMBL/GenBank/DDBJ whole genome shotgun (WGS) entry which is preliminary data.</text>
</comment>
<dbReference type="NCBIfam" id="NF009453">
    <property type="entry name" value="PRK12813.1"/>
    <property type="match status" value="1"/>
</dbReference>
<feature type="compositionally biased region" description="Polar residues" evidence="6">
    <location>
        <begin position="1"/>
        <end position="17"/>
    </location>
</feature>
<organism evidence="8 9">
    <name type="scientific">Pseudohalocynthiibacter aestuariivivens</name>
    <dbReference type="NCBI Taxonomy" id="1591409"/>
    <lineage>
        <taxon>Bacteria</taxon>
        <taxon>Pseudomonadati</taxon>
        <taxon>Pseudomonadota</taxon>
        <taxon>Alphaproteobacteria</taxon>
        <taxon>Rhodobacterales</taxon>
        <taxon>Paracoccaceae</taxon>
        <taxon>Pseudohalocynthiibacter</taxon>
    </lineage>
</organism>
<evidence type="ECO:0000313" key="8">
    <source>
        <dbReference type="EMBL" id="MFB9233844.1"/>
    </source>
</evidence>
<accession>A0ABV5JKC7</accession>
<sequence length="222" mass="23658">MEIPQSANPAVTSAANPQTPPATVINSDFETFLKMLTTQLQNQDPQNPIQSADFAVQLATFSGVEQQVRTNELLQNLGSQSGVLGIAQLADWIGMEARAAAPASFDGSPVEIAFTPDALADQAFLVVKAADQSEIQRIEIPADQSTVEWAGVRDDGSPFPFGIYNFEVEHFSGGELLQTQQAETFSSVSEARIENGETVLILESGASVPASTVTALRQHPPS</sequence>
<evidence type="ECO:0000256" key="4">
    <source>
        <dbReference type="ARBA" id="ARBA00024746"/>
    </source>
</evidence>
<reference evidence="8 9" key="1">
    <citation type="submission" date="2024-09" db="EMBL/GenBank/DDBJ databases">
        <authorList>
            <person name="Sun Q."/>
            <person name="Mori K."/>
        </authorList>
    </citation>
    <scope>NUCLEOTIDE SEQUENCE [LARGE SCALE GENOMIC DNA]</scope>
    <source>
        <strain evidence="8 9">CECT 8726</strain>
    </source>
</reference>
<evidence type="ECO:0000313" key="9">
    <source>
        <dbReference type="Proteomes" id="UP001589683"/>
    </source>
</evidence>
<keyword evidence="9" id="KW-1185">Reference proteome</keyword>
<dbReference type="InterPro" id="IPR005648">
    <property type="entry name" value="FlgD"/>
</dbReference>
<dbReference type="Pfam" id="PF13860">
    <property type="entry name" value="FlgD_ig"/>
    <property type="match status" value="1"/>
</dbReference>
<gene>
    <name evidence="8" type="ORF">ACFFUT_18780</name>
</gene>
<dbReference type="RefSeq" id="WP_213889782.1">
    <property type="nucleotide sequence ID" value="NZ_JAGFNU010000007.1"/>
</dbReference>
<keyword evidence="8" id="KW-0282">Flagellum</keyword>
<dbReference type="Proteomes" id="UP001589683">
    <property type="component" value="Unassembled WGS sequence"/>
</dbReference>